<feature type="region of interest" description="Disordered" evidence="1">
    <location>
        <begin position="1"/>
        <end position="32"/>
    </location>
</feature>
<dbReference type="SUPFAM" id="SSF52141">
    <property type="entry name" value="Uracil-DNA glycosylase-like"/>
    <property type="match status" value="1"/>
</dbReference>
<proteinExistence type="predicted"/>
<evidence type="ECO:0000313" key="3">
    <source>
        <dbReference type="EMBL" id="GAA5514342.1"/>
    </source>
</evidence>
<dbReference type="SMART" id="SM00987">
    <property type="entry name" value="UreE_C"/>
    <property type="match status" value="1"/>
</dbReference>
<sequence>MQAKSNYAGESMWLQADNAPRKRMGQRRETGHNAAMETRALKSEEVQKARLDQRFAPHVAPLNRWAEEQSVGGRWLPYFDPADGGREARVLLLLESPGPVVSRTRFVSMDNPDGTAENMRCLIHLSGLRRSDVALWNAVPWQMSEGGVVTPRPAQYAEAAPLTRQVLEQMPRLGVVVLVGRHAQQAWSLAGSSLPTLACPHPSPQNFVSRRGSAVLALEMLVQARQLSRGPVPAEGATPSPKE</sequence>
<feature type="domain" description="Uracil-DNA glycosylase-like" evidence="2">
    <location>
        <begin position="81"/>
        <end position="219"/>
    </location>
</feature>
<organism evidence="3 4">
    <name type="scientific">Deinococcus carri</name>
    <dbReference type="NCBI Taxonomy" id="1211323"/>
    <lineage>
        <taxon>Bacteria</taxon>
        <taxon>Thermotogati</taxon>
        <taxon>Deinococcota</taxon>
        <taxon>Deinococci</taxon>
        <taxon>Deinococcales</taxon>
        <taxon>Deinococcaceae</taxon>
        <taxon>Deinococcus</taxon>
    </lineage>
</organism>
<name>A0ABP9WDM8_9DEIO</name>
<dbReference type="Pfam" id="PF03167">
    <property type="entry name" value="UDG"/>
    <property type="match status" value="1"/>
</dbReference>
<keyword evidence="4" id="KW-1185">Reference proteome</keyword>
<evidence type="ECO:0000313" key="4">
    <source>
        <dbReference type="Proteomes" id="UP001401887"/>
    </source>
</evidence>
<dbReference type="CDD" id="cd10035">
    <property type="entry name" value="UDG_like"/>
    <property type="match status" value="1"/>
</dbReference>
<protein>
    <recommendedName>
        <fullName evidence="2">Uracil-DNA glycosylase-like domain-containing protein</fullName>
    </recommendedName>
</protein>
<comment type="caution">
    <text evidence="3">The sequence shown here is derived from an EMBL/GenBank/DDBJ whole genome shotgun (WGS) entry which is preliminary data.</text>
</comment>
<evidence type="ECO:0000259" key="2">
    <source>
        <dbReference type="SMART" id="SM00986"/>
    </source>
</evidence>
<dbReference type="EMBL" id="BAABRP010000016">
    <property type="protein sequence ID" value="GAA5514342.1"/>
    <property type="molecule type" value="Genomic_DNA"/>
</dbReference>
<gene>
    <name evidence="3" type="ORF">Dcar01_03097</name>
</gene>
<dbReference type="Proteomes" id="UP001401887">
    <property type="component" value="Unassembled WGS sequence"/>
</dbReference>
<dbReference type="SMART" id="SM00986">
    <property type="entry name" value="UDG"/>
    <property type="match status" value="1"/>
</dbReference>
<dbReference type="InterPro" id="IPR036895">
    <property type="entry name" value="Uracil-DNA_glycosylase-like_sf"/>
</dbReference>
<evidence type="ECO:0000256" key="1">
    <source>
        <dbReference type="SAM" id="MobiDB-lite"/>
    </source>
</evidence>
<dbReference type="InterPro" id="IPR005122">
    <property type="entry name" value="Uracil-DNA_glycosylase-like"/>
</dbReference>
<reference evidence="3 4" key="1">
    <citation type="submission" date="2024-02" db="EMBL/GenBank/DDBJ databases">
        <title>Deinococcus carri NBRC 110142.</title>
        <authorList>
            <person name="Ichikawa N."/>
            <person name="Katano-Makiyama Y."/>
            <person name="Hidaka K."/>
        </authorList>
    </citation>
    <scope>NUCLEOTIDE SEQUENCE [LARGE SCALE GENOMIC DNA]</scope>
    <source>
        <strain evidence="3 4">NBRC 110142</strain>
    </source>
</reference>
<dbReference type="Gene3D" id="3.40.470.10">
    <property type="entry name" value="Uracil-DNA glycosylase-like domain"/>
    <property type="match status" value="1"/>
</dbReference>
<accession>A0ABP9WDM8</accession>